<dbReference type="GO" id="GO:0005576">
    <property type="term" value="C:extracellular region"/>
    <property type="evidence" value="ECO:0007669"/>
    <property type="project" value="InterPro"/>
</dbReference>
<evidence type="ECO:0000313" key="2">
    <source>
        <dbReference type="EMBL" id="RWS06187.1"/>
    </source>
</evidence>
<dbReference type="EMBL" id="NCKU01003651">
    <property type="protein sequence ID" value="RWS07119.1"/>
    <property type="molecule type" value="Genomic_DNA"/>
</dbReference>
<name>A0A3S3NW03_9ACAR</name>
<protein>
    <submittedName>
        <fullName evidence="3">Uncharacterized protein</fullName>
    </submittedName>
</protein>
<gene>
    <name evidence="2" type="ORF">B4U79_01732</name>
    <name evidence="4" type="ORF">B4U79_02734</name>
    <name evidence="3" type="ORF">B4U79_03823</name>
</gene>
<proteinExistence type="predicted"/>
<accession>A0A3S3NW03</accession>
<keyword evidence="5" id="KW-1185">Reference proteome</keyword>
<sequence length="141" mass="15846">MKSSVIISSFIFCICIVCTFSADKVSKARKGYAKTITRKSKDEKDVDFYQNWSIFKQFDIDWSNEDYLQQAIDETPRKVDRNIGQMCSFSSDCKSGCCLLNRSTKIRSCQPKAKAGERCSGAQVKMDVYVDACPCLSGLGE</sequence>
<dbReference type="InterPro" id="IPR001981">
    <property type="entry name" value="Colipase"/>
</dbReference>
<dbReference type="GO" id="GO:0016042">
    <property type="term" value="P:lipid catabolic process"/>
    <property type="evidence" value="ECO:0007669"/>
    <property type="project" value="InterPro"/>
</dbReference>
<dbReference type="EMBL" id="NCKU01002968">
    <property type="protein sequence ID" value="RWS08442.1"/>
    <property type="molecule type" value="Genomic_DNA"/>
</dbReference>
<dbReference type="GO" id="GO:0007586">
    <property type="term" value="P:digestion"/>
    <property type="evidence" value="ECO:0007669"/>
    <property type="project" value="InterPro"/>
</dbReference>
<dbReference type="PROSITE" id="PS51342">
    <property type="entry name" value="COLIPASE_2"/>
    <property type="match status" value="1"/>
</dbReference>
<comment type="caution">
    <text evidence="3">The sequence shown here is derived from an EMBL/GenBank/DDBJ whole genome shotgun (WGS) entry which is preliminary data.</text>
</comment>
<evidence type="ECO:0000313" key="3">
    <source>
        <dbReference type="EMBL" id="RWS07119.1"/>
    </source>
</evidence>
<reference evidence="3" key="2">
    <citation type="submission" date="2018-11" db="EMBL/GenBank/DDBJ databases">
        <title>Trombidioid mite genomics.</title>
        <authorList>
            <person name="Dong X."/>
        </authorList>
    </citation>
    <scope>NUCLEOTIDE SEQUENCE</scope>
    <source>
        <strain evidence="3">UoL-WK</strain>
    </source>
</reference>
<evidence type="ECO:0000256" key="1">
    <source>
        <dbReference type="SAM" id="SignalP"/>
    </source>
</evidence>
<dbReference type="Gene3D" id="2.10.80.10">
    <property type="entry name" value="Lipase, subunit A"/>
    <property type="match status" value="1"/>
</dbReference>
<keyword evidence="1" id="KW-0732">Signal</keyword>
<evidence type="ECO:0000313" key="4">
    <source>
        <dbReference type="EMBL" id="RWS08442.1"/>
    </source>
</evidence>
<dbReference type="GO" id="GO:0008047">
    <property type="term" value="F:enzyme activator activity"/>
    <property type="evidence" value="ECO:0007669"/>
    <property type="project" value="InterPro"/>
</dbReference>
<dbReference type="EMBL" id="NCKU01004285">
    <property type="protein sequence ID" value="RWS06187.1"/>
    <property type="molecule type" value="Genomic_DNA"/>
</dbReference>
<organism evidence="3 5">
    <name type="scientific">Dinothrombium tinctorium</name>
    <dbReference type="NCBI Taxonomy" id="1965070"/>
    <lineage>
        <taxon>Eukaryota</taxon>
        <taxon>Metazoa</taxon>
        <taxon>Ecdysozoa</taxon>
        <taxon>Arthropoda</taxon>
        <taxon>Chelicerata</taxon>
        <taxon>Arachnida</taxon>
        <taxon>Acari</taxon>
        <taxon>Acariformes</taxon>
        <taxon>Trombidiformes</taxon>
        <taxon>Prostigmata</taxon>
        <taxon>Anystina</taxon>
        <taxon>Parasitengona</taxon>
        <taxon>Trombidioidea</taxon>
        <taxon>Trombidiidae</taxon>
        <taxon>Dinothrombium</taxon>
    </lineage>
</organism>
<evidence type="ECO:0000313" key="5">
    <source>
        <dbReference type="Proteomes" id="UP000285301"/>
    </source>
</evidence>
<dbReference type="AlphaFoldDB" id="A0A3S3NW03"/>
<feature type="signal peptide" evidence="1">
    <location>
        <begin position="1"/>
        <end position="21"/>
    </location>
</feature>
<feature type="chain" id="PRO_5036094739" evidence="1">
    <location>
        <begin position="22"/>
        <end position="141"/>
    </location>
</feature>
<reference evidence="3 5" key="1">
    <citation type="journal article" date="2018" name="Gigascience">
        <title>Genomes of trombidid mites reveal novel predicted allergens and laterally-transferred genes associated with secondary metabolism.</title>
        <authorList>
            <person name="Dong X."/>
            <person name="Chaisiri K."/>
            <person name="Xia D."/>
            <person name="Armstrong S.D."/>
            <person name="Fang Y."/>
            <person name="Donnelly M.J."/>
            <person name="Kadowaki T."/>
            <person name="McGarry J.W."/>
            <person name="Darby A.C."/>
            <person name="Makepeace B.L."/>
        </authorList>
    </citation>
    <scope>NUCLEOTIDE SEQUENCE [LARGE SCALE GENOMIC DNA]</scope>
    <source>
        <strain evidence="3">UoL-WK</strain>
    </source>
</reference>
<dbReference type="OrthoDB" id="6487910at2759"/>
<dbReference type="Proteomes" id="UP000285301">
    <property type="component" value="Unassembled WGS sequence"/>
</dbReference>